<protein>
    <submittedName>
        <fullName evidence="10">Prolyl 4-hydroxylase</fullName>
    </submittedName>
</protein>
<dbReference type="PROSITE" id="PS51471">
    <property type="entry name" value="FE2OG_OXY"/>
    <property type="match status" value="1"/>
</dbReference>
<evidence type="ECO:0000256" key="6">
    <source>
        <dbReference type="ARBA" id="ARBA00023004"/>
    </source>
</evidence>
<dbReference type="STRING" id="1764295.A0A5B8MRA1"/>
<evidence type="ECO:0000313" key="11">
    <source>
        <dbReference type="Proteomes" id="UP000316726"/>
    </source>
</evidence>
<evidence type="ECO:0000313" key="10">
    <source>
        <dbReference type="EMBL" id="QDZ22963.1"/>
    </source>
</evidence>
<dbReference type="InterPro" id="IPR005123">
    <property type="entry name" value="Oxoglu/Fe-dep_dioxygenase_dom"/>
</dbReference>
<evidence type="ECO:0000256" key="4">
    <source>
        <dbReference type="ARBA" id="ARBA00022964"/>
    </source>
</evidence>
<dbReference type="GO" id="GO:0005506">
    <property type="term" value="F:iron ion binding"/>
    <property type="evidence" value="ECO:0007669"/>
    <property type="project" value="InterPro"/>
</dbReference>
<comment type="subcellular location">
    <subcellularLocation>
        <location evidence="2">Endoplasmic reticulum membrane</location>
        <topology evidence="2">Single-pass type II membrane protein</topology>
    </subcellularLocation>
</comment>
<gene>
    <name evidence="10" type="ORF">A3770_09p54810</name>
</gene>
<accession>A0A5B8MRA1</accession>
<keyword evidence="8" id="KW-0732">Signal</keyword>
<dbReference type="Gene3D" id="2.60.120.620">
    <property type="entry name" value="q2cbj1_9rhob like domain"/>
    <property type="match status" value="1"/>
</dbReference>
<dbReference type="GO" id="GO:0005789">
    <property type="term" value="C:endoplasmic reticulum membrane"/>
    <property type="evidence" value="ECO:0007669"/>
    <property type="project" value="UniProtKB-SubCell"/>
</dbReference>
<organism evidence="10 11">
    <name type="scientific">Chloropicon primus</name>
    <dbReference type="NCBI Taxonomy" id="1764295"/>
    <lineage>
        <taxon>Eukaryota</taxon>
        <taxon>Viridiplantae</taxon>
        <taxon>Chlorophyta</taxon>
        <taxon>Chloropicophyceae</taxon>
        <taxon>Chloropicales</taxon>
        <taxon>Chloropicaceae</taxon>
        <taxon>Chloropicon</taxon>
    </lineage>
</organism>
<evidence type="ECO:0000256" key="1">
    <source>
        <dbReference type="ARBA" id="ARBA00001961"/>
    </source>
</evidence>
<comment type="cofactor">
    <cofactor evidence="1">
        <name>L-ascorbate</name>
        <dbReference type="ChEBI" id="CHEBI:38290"/>
    </cofactor>
</comment>
<dbReference type="InterPro" id="IPR044862">
    <property type="entry name" value="Pro_4_hyd_alph_FE2OG_OXY"/>
</dbReference>
<name>A0A5B8MRA1_9CHLO</name>
<dbReference type="AlphaFoldDB" id="A0A5B8MRA1"/>
<evidence type="ECO:0000256" key="2">
    <source>
        <dbReference type="ARBA" id="ARBA00004648"/>
    </source>
</evidence>
<dbReference type="InterPro" id="IPR045054">
    <property type="entry name" value="P4HA-like"/>
</dbReference>
<keyword evidence="4" id="KW-0223">Dioxygenase</keyword>
<dbReference type="InterPro" id="IPR006620">
    <property type="entry name" value="Pro_4_hyd_alph"/>
</dbReference>
<dbReference type="OrthoDB" id="420380at2759"/>
<keyword evidence="11" id="KW-1185">Reference proteome</keyword>
<dbReference type="PANTHER" id="PTHR10869">
    <property type="entry name" value="PROLYL 4-HYDROXYLASE ALPHA SUBUNIT"/>
    <property type="match status" value="1"/>
</dbReference>
<dbReference type="GO" id="GO:0004656">
    <property type="term" value="F:procollagen-proline 4-dioxygenase activity"/>
    <property type="evidence" value="ECO:0007669"/>
    <property type="project" value="UniProtKB-EC"/>
</dbReference>
<feature type="signal peptide" evidence="8">
    <location>
        <begin position="1"/>
        <end position="21"/>
    </location>
</feature>
<evidence type="ECO:0000259" key="9">
    <source>
        <dbReference type="PROSITE" id="PS51471"/>
    </source>
</evidence>
<keyword evidence="3" id="KW-0479">Metal-binding</keyword>
<evidence type="ECO:0000256" key="8">
    <source>
        <dbReference type="SAM" id="SignalP"/>
    </source>
</evidence>
<proteinExistence type="predicted"/>
<dbReference type="PANTHER" id="PTHR10869:SF238">
    <property type="entry name" value="PROLYL 4-HYDROXYLASE 6-RELATED"/>
    <property type="match status" value="1"/>
</dbReference>
<dbReference type="Pfam" id="PF13640">
    <property type="entry name" value="2OG-FeII_Oxy_3"/>
    <property type="match status" value="1"/>
</dbReference>
<keyword evidence="5" id="KW-0560">Oxidoreductase</keyword>
<dbReference type="SMART" id="SM00702">
    <property type="entry name" value="P4Hc"/>
    <property type="match status" value="1"/>
</dbReference>
<dbReference type="EMBL" id="CP031042">
    <property type="protein sequence ID" value="QDZ22963.1"/>
    <property type="molecule type" value="Genomic_DNA"/>
</dbReference>
<dbReference type="Proteomes" id="UP000316726">
    <property type="component" value="Chromosome 9"/>
</dbReference>
<dbReference type="GO" id="GO:0031418">
    <property type="term" value="F:L-ascorbic acid binding"/>
    <property type="evidence" value="ECO:0007669"/>
    <property type="project" value="InterPro"/>
</dbReference>
<feature type="chain" id="PRO_5023032139" evidence="8">
    <location>
        <begin position="22"/>
        <end position="321"/>
    </location>
</feature>
<feature type="domain" description="Fe2OG dioxygenase" evidence="9">
    <location>
        <begin position="132"/>
        <end position="277"/>
    </location>
</feature>
<sequence>MALLALAVCVVYYWMPKEYRAPELRNRNYAVEQLTLSLGQEGTSNETWLEVLSWSPRAFVVHNWLTDREADHMIELARDNLDRSAVSGDSGKTVTIDKRRTSWSASLGRYHTKVIGSVQEKVALLVGYPAIHGETLKVLRYNPTEKYTPHLDAYDRERLNGAPNRALTILMYLSEVEAGGETNFPAGKLHPDFDSKYSERKSQETRCDGALAYQRLWAQYIKGVRMKKDNSIKPKKGDALVFWDLDPACVYKDMASLHEGCPVISGEKWSATIWVREETHGQGTQGIAEVRERVRELYSPTKLETTKAGGRGLRKLNPKIY</sequence>
<evidence type="ECO:0000256" key="3">
    <source>
        <dbReference type="ARBA" id="ARBA00022723"/>
    </source>
</evidence>
<evidence type="ECO:0000256" key="7">
    <source>
        <dbReference type="ARBA" id="ARBA00049169"/>
    </source>
</evidence>
<evidence type="ECO:0000256" key="5">
    <source>
        <dbReference type="ARBA" id="ARBA00023002"/>
    </source>
</evidence>
<keyword evidence="6" id="KW-0408">Iron</keyword>
<reference evidence="10 11" key="1">
    <citation type="submission" date="2018-07" db="EMBL/GenBank/DDBJ databases">
        <title>The complete nuclear genome of the prasinophyte Chloropicon primus (CCMP1205).</title>
        <authorList>
            <person name="Pombert J.-F."/>
            <person name="Otis C."/>
            <person name="Turmel M."/>
            <person name="Lemieux C."/>
        </authorList>
    </citation>
    <scope>NUCLEOTIDE SEQUENCE [LARGE SCALE GENOMIC DNA]</scope>
    <source>
        <strain evidence="10 11">CCMP1205</strain>
    </source>
</reference>
<comment type="catalytic activity">
    <reaction evidence="7">
        <text>L-prolyl-[collagen] + 2-oxoglutarate + O2 = trans-4-hydroxy-L-prolyl-[collagen] + succinate + CO2</text>
        <dbReference type="Rhea" id="RHEA:18945"/>
        <dbReference type="Rhea" id="RHEA-COMP:11676"/>
        <dbReference type="Rhea" id="RHEA-COMP:11680"/>
        <dbReference type="ChEBI" id="CHEBI:15379"/>
        <dbReference type="ChEBI" id="CHEBI:16526"/>
        <dbReference type="ChEBI" id="CHEBI:16810"/>
        <dbReference type="ChEBI" id="CHEBI:30031"/>
        <dbReference type="ChEBI" id="CHEBI:50342"/>
        <dbReference type="ChEBI" id="CHEBI:61965"/>
        <dbReference type="EC" id="1.14.11.2"/>
    </reaction>
</comment>